<feature type="transmembrane region" description="Helical" evidence="1">
    <location>
        <begin position="74"/>
        <end position="95"/>
    </location>
</feature>
<dbReference type="EMBL" id="JBBPBN010000005">
    <property type="protein sequence ID" value="KAK9037778.1"/>
    <property type="molecule type" value="Genomic_DNA"/>
</dbReference>
<organism evidence="2 3">
    <name type="scientific">Hibiscus sabdariffa</name>
    <name type="common">roselle</name>
    <dbReference type="NCBI Taxonomy" id="183260"/>
    <lineage>
        <taxon>Eukaryota</taxon>
        <taxon>Viridiplantae</taxon>
        <taxon>Streptophyta</taxon>
        <taxon>Embryophyta</taxon>
        <taxon>Tracheophyta</taxon>
        <taxon>Spermatophyta</taxon>
        <taxon>Magnoliopsida</taxon>
        <taxon>eudicotyledons</taxon>
        <taxon>Gunneridae</taxon>
        <taxon>Pentapetalae</taxon>
        <taxon>rosids</taxon>
        <taxon>malvids</taxon>
        <taxon>Malvales</taxon>
        <taxon>Malvaceae</taxon>
        <taxon>Malvoideae</taxon>
        <taxon>Hibiscus</taxon>
    </lineage>
</organism>
<keyword evidence="1" id="KW-0472">Membrane</keyword>
<reference evidence="2 3" key="1">
    <citation type="journal article" date="2024" name="G3 (Bethesda)">
        <title>Genome assembly of Hibiscus sabdariffa L. provides insights into metabolisms of medicinal natural products.</title>
        <authorList>
            <person name="Kim T."/>
        </authorList>
    </citation>
    <scope>NUCLEOTIDE SEQUENCE [LARGE SCALE GENOMIC DNA]</scope>
    <source>
        <strain evidence="2">TK-2024</strain>
        <tissue evidence="2">Old leaves</tissue>
    </source>
</reference>
<evidence type="ECO:0000313" key="3">
    <source>
        <dbReference type="Proteomes" id="UP001396334"/>
    </source>
</evidence>
<keyword evidence="1" id="KW-1133">Transmembrane helix</keyword>
<comment type="caution">
    <text evidence="2">The sequence shown here is derived from an EMBL/GenBank/DDBJ whole genome shotgun (WGS) entry which is preliminary data.</text>
</comment>
<evidence type="ECO:0000256" key="1">
    <source>
        <dbReference type="SAM" id="Phobius"/>
    </source>
</evidence>
<evidence type="ECO:0000313" key="2">
    <source>
        <dbReference type="EMBL" id="KAK9037778.1"/>
    </source>
</evidence>
<protein>
    <recommendedName>
        <fullName evidence="4">Transmembrane protein</fullName>
    </recommendedName>
</protein>
<accession>A0ABR2TKS2</accession>
<sequence>MHHYNFSSIALREKRKLPTYLTRPPHADPRKLCLTAATAHQCGCHLDPRHKNPASSSSTIVDLPIKPKLFLFPLLHNALALTILINTVLFLLNNLNRKKILGYRKRSS</sequence>
<evidence type="ECO:0008006" key="4">
    <source>
        <dbReference type="Google" id="ProtNLM"/>
    </source>
</evidence>
<name>A0ABR2TKS2_9ROSI</name>
<keyword evidence="3" id="KW-1185">Reference proteome</keyword>
<keyword evidence="1" id="KW-0812">Transmembrane</keyword>
<gene>
    <name evidence="2" type="ORF">V6N11_022678</name>
</gene>
<dbReference type="Proteomes" id="UP001396334">
    <property type="component" value="Unassembled WGS sequence"/>
</dbReference>
<proteinExistence type="predicted"/>